<evidence type="ECO:0000313" key="1">
    <source>
        <dbReference type="EMBL" id="MDQ0545160.1"/>
    </source>
</evidence>
<dbReference type="GeneID" id="90834492"/>
<dbReference type="EMBL" id="JAUSWL010000007">
    <property type="protein sequence ID" value="MDQ0545160.1"/>
    <property type="molecule type" value="Genomic_DNA"/>
</dbReference>
<dbReference type="RefSeq" id="WP_091864244.1">
    <property type="nucleotide sequence ID" value="NZ_FOQW01000018.1"/>
</dbReference>
<comment type="caution">
    <text evidence="1">The sequence shown here is derived from an EMBL/GenBank/DDBJ whole genome shotgun (WGS) entry which is preliminary data.</text>
</comment>
<dbReference type="Proteomes" id="UP001223420">
    <property type="component" value="Unassembled WGS sequence"/>
</dbReference>
<proteinExistence type="predicted"/>
<dbReference type="EMBL" id="JBELQD010000004">
    <property type="protein sequence ID" value="MER2287846.1"/>
    <property type="molecule type" value="Genomic_DNA"/>
</dbReference>
<organism evidence="1 3">
    <name type="scientific">Methylobacterium brachiatum</name>
    <dbReference type="NCBI Taxonomy" id="269660"/>
    <lineage>
        <taxon>Bacteria</taxon>
        <taxon>Pseudomonadati</taxon>
        <taxon>Pseudomonadota</taxon>
        <taxon>Alphaproteobacteria</taxon>
        <taxon>Hyphomicrobiales</taxon>
        <taxon>Methylobacteriaceae</taxon>
        <taxon>Methylobacterium</taxon>
    </lineage>
</organism>
<accession>A0AAJ1WYD0</accession>
<gene>
    <name evidence="2" type="ORF">ABS770_06205</name>
    <name evidence="1" type="ORF">QO001_004098</name>
</gene>
<keyword evidence="4" id="KW-1185">Reference proteome</keyword>
<protein>
    <submittedName>
        <fullName evidence="1">Uncharacterized protein</fullName>
    </submittedName>
</protein>
<evidence type="ECO:0000313" key="4">
    <source>
        <dbReference type="Proteomes" id="UP001432995"/>
    </source>
</evidence>
<sequence length="72" mass="8101">MHKGRRFPIWLTRRAYFKRIARWTKPGKAHKAAPQILETEPAAPASNIVPFPIRVGQAVRPAFPDLRGVSLG</sequence>
<dbReference type="Proteomes" id="UP001432995">
    <property type="component" value="Unassembled WGS sequence"/>
</dbReference>
<reference evidence="1" key="1">
    <citation type="submission" date="2023-07" db="EMBL/GenBank/DDBJ databases">
        <title>Genomic Encyclopedia of Type Strains, Phase IV (KMG-IV): sequencing the most valuable type-strain genomes for metagenomic binning, comparative biology and taxonomic classification.</title>
        <authorList>
            <person name="Goeker M."/>
        </authorList>
    </citation>
    <scope>NUCLEOTIDE SEQUENCE</scope>
    <source>
        <strain evidence="1">DSM 19569</strain>
    </source>
</reference>
<evidence type="ECO:0000313" key="2">
    <source>
        <dbReference type="EMBL" id="MER2287846.1"/>
    </source>
</evidence>
<evidence type="ECO:0000313" key="3">
    <source>
        <dbReference type="Proteomes" id="UP001223420"/>
    </source>
</evidence>
<name>A0AAJ1WYD0_9HYPH</name>
<dbReference type="AlphaFoldDB" id="A0AAJ1WYD0"/>
<reference evidence="2" key="2">
    <citation type="submission" date="2024-06" db="EMBL/GenBank/DDBJ databases">
        <authorList>
            <person name="Campbell A.G."/>
        </authorList>
    </citation>
    <scope>NUCLEOTIDE SEQUENCE</scope>
    <source>
        <strain evidence="2">EM17</strain>
    </source>
</reference>